<dbReference type="Proteomes" id="UP000037510">
    <property type="component" value="Unassembled WGS sequence"/>
</dbReference>
<dbReference type="AlphaFoldDB" id="A0A0L7KUR2"/>
<reference evidence="1 2" key="1">
    <citation type="journal article" date="2015" name="Genome Biol. Evol.">
        <title>The genome of winter moth (Operophtera brumata) provides a genomic perspective on sexual dimorphism and phenology.</title>
        <authorList>
            <person name="Derks M.F."/>
            <person name="Smit S."/>
            <person name="Salis L."/>
            <person name="Schijlen E."/>
            <person name="Bossers A."/>
            <person name="Mateman C."/>
            <person name="Pijl A.S."/>
            <person name="de Ridder D."/>
            <person name="Groenen M.A."/>
            <person name="Visser M.E."/>
            <person name="Megens H.J."/>
        </authorList>
    </citation>
    <scope>NUCLEOTIDE SEQUENCE [LARGE SCALE GENOMIC DNA]</scope>
    <source>
        <strain evidence="1">WM2013NL</strain>
        <tissue evidence="1">Head and thorax</tissue>
    </source>
</reference>
<dbReference type="GO" id="GO:0030692">
    <property type="term" value="C:Noc4p-Nop14p complex"/>
    <property type="evidence" value="ECO:0007669"/>
    <property type="project" value="TreeGrafter"/>
</dbReference>
<evidence type="ECO:0000313" key="1">
    <source>
        <dbReference type="EMBL" id="KOB67007.1"/>
    </source>
</evidence>
<accession>A0A0L7KUR2</accession>
<sequence length="575" mass="66113">MAAKPQNLSKMISAQLRTKANEFINSRKHANNLVEILHMFEAETDNYTPLLLTIEVIFSEVLRRGDLVQKIVPLKPEESSPEVEYVKWLHNCYEVALNRCLELITQGRMSSRLQALVTACKLMQAEGCHPLEASSGYYFPSLRLKNIFKVLLNSEQSMTAILVRFQEFTEYRDVQQSPTPIYMQNYLELLDKLLICEIDVNKVKEKGDIEKEELLLCGVNDKAPFPYNPAVCKRYANKCWAFACQWALCSCSRTHRRALLLLVERMMPLLNKPRLATDMLCDSLDAVACQWALCSCSRTHRRALLLLVERMMPLLNKPRLATDMLCDSLDAVACQWALCSCSRTHRRALLLLVERMMPLLNKPRLATDMLCDSLDAVACQRALCSCSRTHRRALLLLVERLMPLLNKPRLATDMLCDSLDAELVRRHNISYPDMYDRLYAMFEPEMFATRYKRRLMHIADVFLSSTWTSQYLVRPAVRHVRAGDVRHALQASPYAHRRRLPELHLDVTISRTTGCTPCSSRRCSPRATSVALCTSQTSSRAPPGRHNISYDRLYAMFATRYKRRLMHIAHVFLSS</sequence>
<feature type="non-terminal residue" evidence="1">
    <location>
        <position position="575"/>
    </location>
</feature>
<comment type="caution">
    <text evidence="1">The sequence shown here is derived from an EMBL/GenBank/DDBJ whole genome shotgun (WGS) entry which is preliminary data.</text>
</comment>
<dbReference type="GO" id="GO:0042254">
    <property type="term" value="P:ribosome biogenesis"/>
    <property type="evidence" value="ECO:0007669"/>
    <property type="project" value="InterPro"/>
</dbReference>
<dbReference type="STRING" id="104452.A0A0L7KUR2"/>
<gene>
    <name evidence="1" type="ORF">OBRU01_21241</name>
</gene>
<organism evidence="1 2">
    <name type="scientific">Operophtera brumata</name>
    <name type="common">Winter moth</name>
    <name type="synonym">Phalaena brumata</name>
    <dbReference type="NCBI Taxonomy" id="104452"/>
    <lineage>
        <taxon>Eukaryota</taxon>
        <taxon>Metazoa</taxon>
        <taxon>Ecdysozoa</taxon>
        <taxon>Arthropoda</taxon>
        <taxon>Hexapoda</taxon>
        <taxon>Insecta</taxon>
        <taxon>Pterygota</taxon>
        <taxon>Neoptera</taxon>
        <taxon>Endopterygota</taxon>
        <taxon>Lepidoptera</taxon>
        <taxon>Glossata</taxon>
        <taxon>Ditrysia</taxon>
        <taxon>Geometroidea</taxon>
        <taxon>Geometridae</taxon>
        <taxon>Larentiinae</taxon>
        <taxon>Operophtera</taxon>
    </lineage>
</organism>
<keyword evidence="2" id="KW-1185">Reference proteome</keyword>
<protein>
    <submittedName>
        <fullName evidence="1">Nucleolar complex protein 4-like protein B</fullName>
    </submittedName>
</protein>
<dbReference type="PANTHER" id="PTHR12455">
    <property type="entry name" value="NUCLEOLAR COMPLEX PROTEIN 4"/>
    <property type="match status" value="1"/>
</dbReference>
<name>A0A0L7KUR2_OPEBR</name>
<dbReference type="EMBL" id="JTDY01005427">
    <property type="protein sequence ID" value="KOB67007.1"/>
    <property type="molecule type" value="Genomic_DNA"/>
</dbReference>
<dbReference type="PANTHER" id="PTHR12455:SF0">
    <property type="entry name" value="NUCLEOLAR COMPLEX PROTEIN 4 HOMOLOG"/>
    <property type="match status" value="1"/>
</dbReference>
<dbReference type="InterPro" id="IPR027193">
    <property type="entry name" value="Noc4"/>
</dbReference>
<dbReference type="GO" id="GO:0032040">
    <property type="term" value="C:small-subunit processome"/>
    <property type="evidence" value="ECO:0007669"/>
    <property type="project" value="TreeGrafter"/>
</dbReference>
<proteinExistence type="predicted"/>
<evidence type="ECO:0000313" key="2">
    <source>
        <dbReference type="Proteomes" id="UP000037510"/>
    </source>
</evidence>